<gene>
    <name evidence="2" type="ORF">QFZ53_000698</name>
</gene>
<feature type="transmembrane region" description="Helical" evidence="1">
    <location>
        <begin position="113"/>
        <end position="133"/>
    </location>
</feature>
<feature type="transmembrane region" description="Helical" evidence="1">
    <location>
        <begin position="88"/>
        <end position="107"/>
    </location>
</feature>
<dbReference type="Proteomes" id="UP001244427">
    <property type="component" value="Unassembled WGS sequence"/>
</dbReference>
<name>A0AAW8EVV0_9MICO</name>
<evidence type="ECO:0000313" key="2">
    <source>
        <dbReference type="EMBL" id="MDQ0646502.1"/>
    </source>
</evidence>
<evidence type="ECO:0000313" key="3">
    <source>
        <dbReference type="Proteomes" id="UP001244427"/>
    </source>
</evidence>
<evidence type="ECO:0008006" key="4">
    <source>
        <dbReference type="Google" id="ProtNLM"/>
    </source>
</evidence>
<evidence type="ECO:0000256" key="1">
    <source>
        <dbReference type="SAM" id="Phobius"/>
    </source>
</evidence>
<organism evidence="2 3">
    <name type="scientific">Microbacterium natoriense</name>
    <dbReference type="NCBI Taxonomy" id="284570"/>
    <lineage>
        <taxon>Bacteria</taxon>
        <taxon>Bacillati</taxon>
        <taxon>Actinomycetota</taxon>
        <taxon>Actinomycetes</taxon>
        <taxon>Micrococcales</taxon>
        <taxon>Microbacteriaceae</taxon>
        <taxon>Microbacterium</taxon>
    </lineage>
</organism>
<dbReference type="EMBL" id="JAUSXV010000001">
    <property type="protein sequence ID" value="MDQ0646502.1"/>
    <property type="molecule type" value="Genomic_DNA"/>
</dbReference>
<dbReference type="RefSeq" id="WP_307293548.1">
    <property type="nucleotide sequence ID" value="NZ_JAUSXV010000001.1"/>
</dbReference>
<feature type="transmembrane region" description="Helical" evidence="1">
    <location>
        <begin position="58"/>
        <end position="76"/>
    </location>
</feature>
<keyword evidence="3" id="KW-1185">Reference proteome</keyword>
<reference evidence="2 3" key="1">
    <citation type="submission" date="2023-07" db="EMBL/GenBank/DDBJ databases">
        <title>Comparative genomics of wheat-associated soil bacteria to identify genetic determinants of phenazine resistance.</title>
        <authorList>
            <person name="Mouncey N."/>
        </authorList>
    </citation>
    <scope>NUCLEOTIDE SEQUENCE [LARGE SCALE GENOMIC DNA]</scope>
    <source>
        <strain evidence="2 3">W4I9-1</strain>
    </source>
</reference>
<sequence>MPVQIRVARVLLALIAVAHGAAIVALVLLQGVLAEQISGARPALSSSDVSKLVLLELVRTVSFHALLVVVCGIYAAKIGSGNRRVFRIVVASQVLSVVFGIVTWFTSPDVVRFVTPAFVVTALAVLLLLLGSASARAFFSARSHADVQATPSR</sequence>
<keyword evidence="1" id="KW-0812">Transmembrane</keyword>
<protein>
    <recommendedName>
        <fullName evidence="4">Integral membrane protein</fullName>
    </recommendedName>
</protein>
<comment type="caution">
    <text evidence="2">The sequence shown here is derived from an EMBL/GenBank/DDBJ whole genome shotgun (WGS) entry which is preliminary data.</text>
</comment>
<keyword evidence="1" id="KW-0472">Membrane</keyword>
<proteinExistence type="predicted"/>
<keyword evidence="1" id="KW-1133">Transmembrane helix</keyword>
<dbReference type="AlphaFoldDB" id="A0AAW8EVV0"/>
<accession>A0AAW8EVV0</accession>